<feature type="compositionally biased region" description="Polar residues" evidence="1">
    <location>
        <begin position="131"/>
        <end position="155"/>
    </location>
</feature>
<gene>
    <name evidence="2" type="ORF">G6F64_006727</name>
</gene>
<evidence type="ECO:0000256" key="1">
    <source>
        <dbReference type="SAM" id="MobiDB-lite"/>
    </source>
</evidence>
<proteinExistence type="predicted"/>
<protein>
    <submittedName>
        <fullName evidence="2">Uncharacterized protein</fullName>
    </submittedName>
</protein>
<evidence type="ECO:0000313" key="2">
    <source>
        <dbReference type="EMBL" id="KAG1307565.1"/>
    </source>
</evidence>
<accession>A0A9P6X878</accession>
<sequence length="220" mass="24437">MVHERRKSVKLKSLFRNDSTEMNRKPVSQLKISSPVLQHSTSVYFMVSPINTSFHVNERHTPSPLSTASSLTSSPLTASPLSRRKPEKVEREMTVDGTCVNAQTVTRSRRHSCSSTGMYDEKILSQPQPPKSTFANKTRNRYGSSNTKNGSSNAAASVVTIEPSFSKSTPLQHKVKTYNVGKKGTSEEELEKQRKAKELEDLITSRRGSTLKLTLTPKGL</sequence>
<organism evidence="2 3">
    <name type="scientific">Rhizopus oryzae</name>
    <name type="common">Mucormycosis agent</name>
    <name type="synonym">Rhizopus arrhizus var. delemar</name>
    <dbReference type="NCBI Taxonomy" id="64495"/>
    <lineage>
        <taxon>Eukaryota</taxon>
        <taxon>Fungi</taxon>
        <taxon>Fungi incertae sedis</taxon>
        <taxon>Mucoromycota</taxon>
        <taxon>Mucoromycotina</taxon>
        <taxon>Mucoromycetes</taxon>
        <taxon>Mucorales</taxon>
        <taxon>Mucorineae</taxon>
        <taxon>Rhizopodaceae</taxon>
        <taxon>Rhizopus</taxon>
    </lineage>
</organism>
<keyword evidence="3" id="KW-1185">Reference proteome</keyword>
<feature type="region of interest" description="Disordered" evidence="1">
    <location>
        <begin position="121"/>
        <end position="155"/>
    </location>
</feature>
<feature type="compositionally biased region" description="Low complexity" evidence="1">
    <location>
        <begin position="62"/>
        <end position="81"/>
    </location>
</feature>
<dbReference type="AlphaFoldDB" id="A0A9P6X878"/>
<name>A0A9P6X878_RHIOR</name>
<dbReference type="OrthoDB" id="2270345at2759"/>
<comment type="caution">
    <text evidence="2">The sequence shown here is derived from an EMBL/GenBank/DDBJ whole genome shotgun (WGS) entry which is preliminary data.</text>
</comment>
<dbReference type="Proteomes" id="UP000716291">
    <property type="component" value="Unassembled WGS sequence"/>
</dbReference>
<evidence type="ECO:0000313" key="3">
    <source>
        <dbReference type="Proteomes" id="UP000716291"/>
    </source>
</evidence>
<dbReference type="EMBL" id="JAANQT010000924">
    <property type="protein sequence ID" value="KAG1307565.1"/>
    <property type="molecule type" value="Genomic_DNA"/>
</dbReference>
<reference evidence="2" key="1">
    <citation type="journal article" date="2020" name="Microb. Genom.">
        <title>Genetic diversity of clinical and environmental Mucorales isolates obtained from an investigation of mucormycosis cases among solid organ transplant recipients.</title>
        <authorList>
            <person name="Nguyen M.H."/>
            <person name="Kaul D."/>
            <person name="Muto C."/>
            <person name="Cheng S.J."/>
            <person name="Richter R.A."/>
            <person name="Bruno V.M."/>
            <person name="Liu G."/>
            <person name="Beyhan S."/>
            <person name="Sundermann A.J."/>
            <person name="Mounaud S."/>
            <person name="Pasculle A.W."/>
            <person name="Nierman W.C."/>
            <person name="Driscoll E."/>
            <person name="Cumbie R."/>
            <person name="Clancy C.J."/>
            <person name="Dupont C.L."/>
        </authorList>
    </citation>
    <scope>NUCLEOTIDE SEQUENCE</scope>
    <source>
        <strain evidence="2">GL11</strain>
    </source>
</reference>
<feature type="region of interest" description="Disordered" evidence="1">
    <location>
        <begin position="58"/>
        <end position="93"/>
    </location>
</feature>